<accession>A0A6N7IVN7</accession>
<keyword evidence="1" id="KW-0472">Membrane</keyword>
<reference evidence="2 3" key="1">
    <citation type="submission" date="2019-10" db="EMBL/GenBank/DDBJ databases">
        <title>Comparative genomics of sulfur disproportionating microorganisms.</title>
        <authorList>
            <person name="Ward L.M."/>
            <person name="Bertran E."/>
            <person name="Johnston D."/>
        </authorList>
    </citation>
    <scope>NUCLEOTIDE SEQUENCE [LARGE SCALE GENOMIC DNA]</scope>
    <source>
        <strain evidence="2 3">DSM 14055</strain>
    </source>
</reference>
<dbReference type="RefSeq" id="WP_152948417.1">
    <property type="nucleotide sequence ID" value="NZ_WHYR01000089.1"/>
</dbReference>
<name>A0A6N7IVN7_9FIRM</name>
<gene>
    <name evidence="2" type="ORF">GFC01_17245</name>
</gene>
<comment type="caution">
    <text evidence="2">The sequence shown here is derived from an EMBL/GenBank/DDBJ whole genome shotgun (WGS) entry which is preliminary data.</text>
</comment>
<evidence type="ECO:0000313" key="2">
    <source>
        <dbReference type="EMBL" id="MQL53971.1"/>
    </source>
</evidence>
<sequence length="221" mass="25144">MGTKGRDVIMWLIIINGAIALFTGSGILSCVEIVLCAAFFYSILEARRAIKYEYIRLVPVNRHWAKLLVRNRIVGCWDRAYEVHVKYRPGEDVRKQRDGVERDLQLIYETRPGLYLWETATSVPGSFKKLIREKAAEGKAFWEKGCFLPRPPFVYDVKFRKPLRHGAILHEGAVVILSKNIEKEIIISFASKGGLGVTKIAKINAGGKFVDLFPVLKVFNY</sequence>
<organism evidence="2 3">
    <name type="scientific">Desulfofundulus thermobenzoicus</name>
    <dbReference type="NCBI Taxonomy" id="29376"/>
    <lineage>
        <taxon>Bacteria</taxon>
        <taxon>Bacillati</taxon>
        <taxon>Bacillota</taxon>
        <taxon>Clostridia</taxon>
        <taxon>Eubacteriales</taxon>
        <taxon>Peptococcaceae</taxon>
        <taxon>Desulfofundulus</taxon>
    </lineage>
</organism>
<keyword evidence="1" id="KW-0812">Transmembrane</keyword>
<dbReference type="EMBL" id="WHYR01000089">
    <property type="protein sequence ID" value="MQL53971.1"/>
    <property type="molecule type" value="Genomic_DNA"/>
</dbReference>
<proteinExistence type="predicted"/>
<dbReference type="Proteomes" id="UP000441717">
    <property type="component" value="Unassembled WGS sequence"/>
</dbReference>
<protein>
    <submittedName>
        <fullName evidence="2">Uncharacterized protein</fullName>
    </submittedName>
</protein>
<feature type="transmembrane region" description="Helical" evidence="1">
    <location>
        <begin position="12"/>
        <end position="41"/>
    </location>
</feature>
<evidence type="ECO:0000313" key="3">
    <source>
        <dbReference type="Proteomes" id="UP000441717"/>
    </source>
</evidence>
<keyword evidence="3" id="KW-1185">Reference proteome</keyword>
<dbReference type="AlphaFoldDB" id="A0A6N7IVN7"/>
<keyword evidence="1" id="KW-1133">Transmembrane helix</keyword>
<evidence type="ECO:0000256" key="1">
    <source>
        <dbReference type="SAM" id="Phobius"/>
    </source>
</evidence>
<dbReference type="OrthoDB" id="1809341at2"/>
<dbReference type="PROSITE" id="PS51257">
    <property type="entry name" value="PROKAR_LIPOPROTEIN"/>
    <property type="match status" value="1"/>
</dbReference>